<evidence type="ECO:0000256" key="1">
    <source>
        <dbReference type="SAM" id="Phobius"/>
    </source>
</evidence>
<gene>
    <name evidence="4" type="primary">LOC108612099</name>
</gene>
<keyword evidence="3" id="KW-1185">Reference proteome</keyword>
<reference evidence="3" key="2">
    <citation type="journal article" date="2016" name="G3 (Bethesda)">
        <title>Genome Evolution in Three Species of Cactophilic Drosophila.</title>
        <authorList>
            <person name="Sanchez-Flores A."/>
            <person name="Penazola F."/>
            <person name="Carpinteyro-Ponce J."/>
            <person name="Nazario-Yepiz N."/>
            <person name="Abreu-Goodger C."/>
            <person name="Machado C.A."/>
            <person name="Markow T.A."/>
        </authorList>
    </citation>
    <scope>NUCLEOTIDE SEQUENCE [LARGE SCALE GENOMIC DNA]</scope>
</reference>
<keyword evidence="1" id="KW-0812">Transmembrane</keyword>
<dbReference type="GeneID" id="108612099"/>
<keyword evidence="1" id="KW-0472">Membrane</keyword>
<feature type="transmembrane region" description="Helical" evidence="1">
    <location>
        <begin position="171"/>
        <end position="190"/>
    </location>
</feature>
<evidence type="ECO:0000313" key="4">
    <source>
        <dbReference type="RefSeq" id="XP_017860489.1"/>
    </source>
</evidence>
<dbReference type="InterPro" id="IPR013783">
    <property type="entry name" value="Ig-like_fold"/>
</dbReference>
<dbReference type="Gene3D" id="2.60.40.10">
    <property type="entry name" value="Immunoglobulins"/>
    <property type="match status" value="1"/>
</dbReference>
<dbReference type="PROSITE" id="PS50202">
    <property type="entry name" value="MSP"/>
    <property type="match status" value="1"/>
</dbReference>
<dbReference type="Proteomes" id="UP000694904">
    <property type="component" value="Chromosome 3"/>
</dbReference>
<reference evidence="4" key="3">
    <citation type="submission" date="2025-08" db="UniProtKB">
        <authorList>
            <consortium name="RefSeq"/>
        </authorList>
    </citation>
    <scope>IDENTIFICATION</scope>
    <source>
        <tissue evidence="4">Whole organism</tissue>
    </source>
</reference>
<reference evidence="3" key="1">
    <citation type="journal article" date="1997" name="Nucleic Acids Res.">
        <title>tRNAscan-SE: a program for improved detection of transfer RNA genes in genomic sequence.</title>
        <authorList>
            <person name="Lowe T.M."/>
            <person name="Eddy S.R."/>
        </authorList>
    </citation>
    <scope>NUCLEOTIDE SEQUENCE [LARGE SCALE GENOMIC DNA]</scope>
</reference>
<evidence type="ECO:0000313" key="3">
    <source>
        <dbReference type="Proteomes" id="UP000694904"/>
    </source>
</evidence>
<name>A0ABM1NZV3_DROAR</name>
<dbReference type="InterPro" id="IPR008962">
    <property type="entry name" value="PapD-like_sf"/>
</dbReference>
<evidence type="ECO:0000259" key="2">
    <source>
        <dbReference type="PROSITE" id="PS50202"/>
    </source>
</evidence>
<organism evidence="3 4">
    <name type="scientific">Drosophila arizonae</name>
    <name type="common">Fruit fly</name>
    <dbReference type="NCBI Taxonomy" id="7263"/>
    <lineage>
        <taxon>Eukaryota</taxon>
        <taxon>Metazoa</taxon>
        <taxon>Ecdysozoa</taxon>
        <taxon>Arthropoda</taxon>
        <taxon>Hexapoda</taxon>
        <taxon>Insecta</taxon>
        <taxon>Pterygota</taxon>
        <taxon>Neoptera</taxon>
        <taxon>Endopterygota</taxon>
        <taxon>Diptera</taxon>
        <taxon>Brachycera</taxon>
        <taxon>Muscomorpha</taxon>
        <taxon>Ephydroidea</taxon>
        <taxon>Drosophilidae</taxon>
        <taxon>Drosophila</taxon>
    </lineage>
</organism>
<keyword evidence="1" id="KW-1133">Transmembrane helix</keyword>
<sequence length="202" mass="23078">MAGNDVLIVSPLNVKFQSPFPHIQKRQLSLLNLGSQPVDYSIDIDNATLFQVQPTCGRVSGFDTIELSIIMQPVEGDQPGCSLRVKHRIKDVLGSHQALEDWKDARVTVVAITLENSVVNEKELLNMFGEIDGKTKDLIEIMEKQYQPLCHKCSMKRFQQSAKKRNKLRHLWWPFLVAVLSLLSYCLWSLSRVYEYNPDAAY</sequence>
<accession>A0ABM1NZV3</accession>
<proteinExistence type="predicted"/>
<dbReference type="RefSeq" id="XP_017860489.1">
    <property type="nucleotide sequence ID" value="XM_018005000.1"/>
</dbReference>
<dbReference type="InterPro" id="IPR000535">
    <property type="entry name" value="MSP_dom"/>
</dbReference>
<feature type="domain" description="MSP" evidence="2">
    <location>
        <begin position="6"/>
        <end position="129"/>
    </location>
</feature>
<dbReference type="SUPFAM" id="SSF49354">
    <property type="entry name" value="PapD-like"/>
    <property type="match status" value="1"/>
</dbReference>
<protein>
    <submittedName>
        <fullName evidence="4">Uncharacterized protein LOC108612099</fullName>
    </submittedName>
</protein>